<evidence type="ECO:0000313" key="2">
    <source>
        <dbReference type="EMBL" id="KAF4699437.1"/>
    </source>
</evidence>
<evidence type="ECO:0000313" key="3">
    <source>
        <dbReference type="EMBL" id="KAF4710178.1"/>
    </source>
</evidence>
<evidence type="ECO:0000313" key="4">
    <source>
        <dbReference type="Proteomes" id="UP000541610"/>
    </source>
</evidence>
<comment type="caution">
    <text evidence="3">The sequence shown here is derived from an EMBL/GenBank/DDBJ whole genome shotgun (WGS) entry which is preliminary data.</text>
</comment>
<organism evidence="3 5">
    <name type="scientific">Perkinsus olseni</name>
    <name type="common">Perkinsus atlanticus</name>
    <dbReference type="NCBI Taxonomy" id="32597"/>
    <lineage>
        <taxon>Eukaryota</taxon>
        <taxon>Sar</taxon>
        <taxon>Alveolata</taxon>
        <taxon>Perkinsozoa</taxon>
        <taxon>Perkinsea</taxon>
        <taxon>Perkinsida</taxon>
        <taxon>Perkinsidae</taxon>
        <taxon>Perkinsus</taxon>
    </lineage>
</organism>
<dbReference type="EMBL" id="JABANM010034572">
    <property type="protein sequence ID" value="KAF4699437.1"/>
    <property type="molecule type" value="Genomic_DNA"/>
</dbReference>
<keyword evidence="5" id="KW-1185">Reference proteome</keyword>
<sequence>MGSLSDYFYDKHQLHHYAYNSCDWDHYRNWLLSSVHKIAVGPITSLDDAHSRYESLVHHLQEAFIASSRKRRVGRRSEKALYWWDNELRQKRASMKKLYRQGNVQGYRLARNDYRRCISQKKDLAFGTFLRSISDLSDADLYKKIKRTPSLPCRLLENDIDVDATLDRLASHYVGTQNLDDSFSSKSCWS</sequence>
<name>A0A7J6QPG8_PEROL</name>
<dbReference type="Proteomes" id="UP000553632">
    <property type="component" value="Unassembled WGS sequence"/>
</dbReference>
<protein>
    <submittedName>
        <fullName evidence="3">Uncharacterized protein</fullName>
    </submittedName>
</protein>
<dbReference type="Proteomes" id="UP000574390">
    <property type="component" value="Unassembled WGS sequence"/>
</dbReference>
<accession>A0A7J6QPG8</accession>
<proteinExistence type="predicted"/>
<evidence type="ECO:0000313" key="5">
    <source>
        <dbReference type="Proteomes" id="UP000553632"/>
    </source>
</evidence>
<reference evidence="4 5" key="1">
    <citation type="submission" date="2020-04" db="EMBL/GenBank/DDBJ databases">
        <title>Perkinsus olseni comparative genomics.</title>
        <authorList>
            <person name="Bogema D.R."/>
        </authorList>
    </citation>
    <scope>NUCLEOTIDE SEQUENCE [LARGE SCALE GENOMIC DNA]</scope>
    <source>
        <strain evidence="1">00978-12</strain>
        <strain evidence="2">ATCC PRA-205</strain>
        <strain evidence="3 5">ATCC PRA-207</strain>
    </source>
</reference>
<evidence type="ECO:0000313" key="1">
    <source>
        <dbReference type="EMBL" id="KAF4677837.1"/>
    </source>
</evidence>
<gene>
    <name evidence="1" type="ORF">FOZ60_017157</name>
    <name evidence="2" type="ORF">FOZ62_012957</name>
    <name evidence="3" type="ORF">FOZ63_016593</name>
</gene>
<dbReference type="EMBL" id="JABANO010031481">
    <property type="protein sequence ID" value="KAF4710178.1"/>
    <property type="molecule type" value="Genomic_DNA"/>
</dbReference>
<dbReference type="Proteomes" id="UP000541610">
    <property type="component" value="Unassembled WGS sequence"/>
</dbReference>
<dbReference type="EMBL" id="JABANP010000954">
    <property type="protein sequence ID" value="KAF4677837.1"/>
    <property type="molecule type" value="Genomic_DNA"/>
</dbReference>
<dbReference type="AlphaFoldDB" id="A0A7J6QPG8"/>